<evidence type="ECO:0000313" key="4">
    <source>
        <dbReference type="Proteomes" id="UP000594435"/>
    </source>
</evidence>
<dbReference type="InterPro" id="IPR032675">
    <property type="entry name" value="LRR_dom_sf"/>
</dbReference>
<dbReference type="InterPro" id="IPR052574">
    <property type="entry name" value="CDIRP"/>
</dbReference>
<dbReference type="SMART" id="SM00364">
    <property type="entry name" value="LRR_BAC"/>
    <property type="match status" value="8"/>
</dbReference>
<dbReference type="InterPro" id="IPR003591">
    <property type="entry name" value="Leu-rich_rpt_typical-subtyp"/>
</dbReference>
<protein>
    <submittedName>
        <fullName evidence="3">Leucine-rich repeat domain-containing protein</fullName>
    </submittedName>
</protein>
<dbReference type="InterPro" id="IPR001611">
    <property type="entry name" value="Leu-rich_rpt"/>
</dbReference>
<evidence type="ECO:0000256" key="1">
    <source>
        <dbReference type="ARBA" id="ARBA00022614"/>
    </source>
</evidence>
<dbReference type="SMART" id="SM00369">
    <property type="entry name" value="LRR_TYP"/>
    <property type="match status" value="10"/>
</dbReference>
<dbReference type="Proteomes" id="UP000594435">
    <property type="component" value="Chromosome 2"/>
</dbReference>
<dbReference type="InterPro" id="IPR025875">
    <property type="entry name" value="Leu-rich_rpt_4"/>
</dbReference>
<evidence type="ECO:0000256" key="2">
    <source>
        <dbReference type="ARBA" id="ARBA00022737"/>
    </source>
</evidence>
<keyword evidence="1" id="KW-0433">Leucine-rich repeat</keyword>
<dbReference type="SUPFAM" id="SSF52058">
    <property type="entry name" value="L domain-like"/>
    <property type="match status" value="2"/>
</dbReference>
<dbReference type="Gene3D" id="3.80.10.10">
    <property type="entry name" value="Ribonuclease Inhibitor"/>
    <property type="match status" value="3"/>
</dbReference>
<dbReference type="EMBL" id="CP065218">
    <property type="protein sequence ID" value="QPL56072.1"/>
    <property type="molecule type" value="Genomic_DNA"/>
</dbReference>
<dbReference type="PROSITE" id="PS51257">
    <property type="entry name" value="PROKAR_LIPOPROTEIN"/>
    <property type="match status" value="1"/>
</dbReference>
<gene>
    <name evidence="3" type="ORF">I3X05_18375</name>
</gene>
<dbReference type="SMART" id="SM00365">
    <property type="entry name" value="LRR_SD22"/>
    <property type="match status" value="7"/>
</dbReference>
<dbReference type="PANTHER" id="PTHR47566">
    <property type="match status" value="1"/>
</dbReference>
<dbReference type="Pfam" id="PF23952">
    <property type="entry name" value="LRR_EndoS"/>
    <property type="match status" value="1"/>
</dbReference>
<dbReference type="PANTHER" id="PTHR47566:SF1">
    <property type="entry name" value="PROTEIN NUD1"/>
    <property type="match status" value="1"/>
</dbReference>
<dbReference type="GO" id="GO:0035591">
    <property type="term" value="F:signaling adaptor activity"/>
    <property type="evidence" value="ECO:0007669"/>
    <property type="project" value="TreeGrafter"/>
</dbReference>
<reference evidence="3 4" key="1">
    <citation type="submission" date="2020-11" db="EMBL/GenBank/DDBJ databases">
        <title>Complete and Circularized Genome Assembly of a human isolate of Vibrio navarrensis biotype pommerensis with MiSeq and MinION Sequence Data.</title>
        <authorList>
            <person name="Schwartz K."/>
            <person name="Borowiak M."/>
            <person name="Deneke C."/>
            <person name="Balau V."/>
            <person name="Metelmann C."/>
            <person name="Strauch E."/>
        </authorList>
    </citation>
    <scope>NUCLEOTIDE SEQUENCE [LARGE SCALE GENOMIC DNA]</scope>
    <source>
        <strain evidence="3 4">20-VB00237</strain>
    </source>
</reference>
<name>A0AAJ4IG33_9VIBR</name>
<dbReference type="AlphaFoldDB" id="A0AAJ4IG33"/>
<organism evidence="3 4">
    <name type="scientific">Vibrio navarrensis</name>
    <dbReference type="NCBI Taxonomy" id="29495"/>
    <lineage>
        <taxon>Bacteria</taxon>
        <taxon>Pseudomonadati</taxon>
        <taxon>Pseudomonadota</taxon>
        <taxon>Gammaproteobacteria</taxon>
        <taxon>Vibrionales</taxon>
        <taxon>Vibrionaceae</taxon>
        <taxon>Vibrio</taxon>
    </lineage>
</organism>
<dbReference type="PROSITE" id="PS51450">
    <property type="entry name" value="LRR"/>
    <property type="match status" value="1"/>
</dbReference>
<proteinExistence type="predicted"/>
<evidence type="ECO:0000313" key="3">
    <source>
        <dbReference type="EMBL" id="QPL56072.1"/>
    </source>
</evidence>
<sequence>MKMTSQLLWRSIWLLFAALWLSACGGGGESQPTPPAVVLKPVQNAAISLQFEAPERINSEGTLAISLNAFSQEQGVLQIAWTLPEGFTRLPSDDDSEGKISIKAPKVTQDTNYQMAVEIKDSKDNLARHVHQIRVLRRVSTVTITGMVTDTVIANAKVTAMLGSTTLGSTQADENGMYSMNLTLDENTGLTQPVVLKASGESALDFVQFESVIPSLNSLIAQSEQTSSDQVTIDTSVDFGVNITNVTSAVSSLLPQTTLESDQSLNQALLSIDTAEVLRRATLIKLLVDKPAEYPLPEGVNDTVAFLQDSQAKQQIEEQATANGNTDFDDTQKQILEDKQLVSDNAKLAAAEYIVQLDHDAFALHLNADGTGQIHAYTSSNITWSYANRIHTITVANPVETYRDEDGWLKRLKKIELQVINQSNGRAMANITRVFDRIHNASLEDELTLVDDAIVINNRNTLLVPYQTLLGDWQISEDIYQGETFNVRLNEHGSSYDYAEQSNGSWQLANNRLLMPYNENGQPSTTEIWFTTLLGEVGEQSSESFPTYRFFAIDRYDDGSNLKVIYGTFTKLMESPSQPDTRPLSQQAEIQDPTLAQCLDESGFSNLSSIKDLYCADSDLQSISSLQGLSNLTGLEKLHLGYLQPTSLSSSDFPSSIRELTIHNSKLYSVDLHSLEQLRVLNIRNTVIDAIDFASLTQLTELYLPDNPNLLSQSALSALTNLERLDLNGNQLTEIDLKGLNQLTHLFVSNNQLTALDLAHNLNLKEVYAWENNLISIDVRHLEQLEHLIIGGNQISQIDVTNNVLLKSINVFDNNISAIDISNLAQLEYFNVDKNQLTSLDVSNNVNLLWLYAESNQLMSLDIRNLNHVIDVRIGSNQLSELDLTHNLNLKEVYAWENNLVSIDVRHLEQLEYLILGGNKLSQIDVANNVFLKGLNVANNNLADVDVSKLNKLEYLNVGGNQLTSLNVSNNSVLIELYVFENKLSSFDLSSNDKLENFFALNNQLTSLDISSLPELRSLNVDGNQLASLDLSNNPKLYFLSVSDNQFTSLDVKLLPELQWLQVGLNQLTGLDLSNNPKVRHLNANENKLTSLNISHLSELSSLDVMGNQLTHLDISQNPMLYWLSVAFNQLTEFNVDHLRDLEFLQVQGNQLTNLDLINKTKLLNVNASSNQLTTISGIEELNVNAFIDLTNNPFALEFEAYLRDLQNQGYSNLYF</sequence>
<dbReference type="RefSeq" id="WP_337971373.1">
    <property type="nucleotide sequence ID" value="NZ_CP065218.1"/>
</dbReference>
<accession>A0AAJ4IG33</accession>
<dbReference type="Pfam" id="PF12799">
    <property type="entry name" value="LRR_4"/>
    <property type="match status" value="1"/>
</dbReference>
<keyword evidence="2" id="KW-0677">Repeat</keyword>